<evidence type="ECO:0000259" key="1">
    <source>
        <dbReference type="Pfam" id="PF08808"/>
    </source>
</evidence>
<dbReference type="InterPro" id="IPR014914">
    <property type="entry name" value="RES_dom"/>
</dbReference>
<gene>
    <name evidence="2" type="ORF">NYQ28_08350</name>
</gene>
<sequence length="170" mass="18315">MTAAMTGDVPWALGPAVRGTFHRAVDPRFHDSVLAGSRLPGRYSRADEPTLYLSSSVDGVEAAMIAHRDARAREPAIVAVDVEATRIVDLRDPLVLAQLGIDLADATAPWQEVVAAGGVPSSWSVRDRLVEAGAHGLIDPSRKRPGLWHLVLFRWNEPGAPTVRLLTEDG</sequence>
<organism evidence="2 3">
    <name type="scientific">Curtobacterium citreum</name>
    <dbReference type="NCBI Taxonomy" id="2036"/>
    <lineage>
        <taxon>Bacteria</taxon>
        <taxon>Bacillati</taxon>
        <taxon>Actinomycetota</taxon>
        <taxon>Actinomycetes</taxon>
        <taxon>Micrococcales</taxon>
        <taxon>Microbacteriaceae</taxon>
        <taxon>Curtobacterium</taxon>
    </lineage>
</organism>
<evidence type="ECO:0000313" key="2">
    <source>
        <dbReference type="EMBL" id="MCS6522575.1"/>
    </source>
</evidence>
<dbReference type="GeneID" id="95322422"/>
<keyword evidence="3" id="KW-1185">Reference proteome</keyword>
<dbReference type="Pfam" id="PF08808">
    <property type="entry name" value="RES"/>
    <property type="match status" value="1"/>
</dbReference>
<dbReference type="EMBL" id="JANVAD010000003">
    <property type="protein sequence ID" value="MCS6522575.1"/>
    <property type="molecule type" value="Genomic_DNA"/>
</dbReference>
<name>A0ABT2HH50_9MICO</name>
<feature type="domain" description="RES" evidence="1">
    <location>
        <begin position="32"/>
        <end position="164"/>
    </location>
</feature>
<proteinExistence type="predicted"/>
<evidence type="ECO:0000313" key="3">
    <source>
        <dbReference type="Proteomes" id="UP001652264"/>
    </source>
</evidence>
<dbReference type="RefSeq" id="WP_229666849.1">
    <property type="nucleotide sequence ID" value="NZ_BMNV01000005.1"/>
</dbReference>
<dbReference type="Proteomes" id="UP001652264">
    <property type="component" value="Unassembled WGS sequence"/>
</dbReference>
<accession>A0ABT2HH50</accession>
<comment type="caution">
    <text evidence="2">The sequence shown here is derived from an EMBL/GenBank/DDBJ whole genome shotgun (WGS) entry which is preliminary data.</text>
</comment>
<reference evidence="2 3" key="1">
    <citation type="submission" date="2022-08" db="EMBL/GenBank/DDBJ databases">
        <title>Taxonomy of Curtobacterium flaccumfaciens.</title>
        <authorList>
            <person name="Osdaghi E."/>
            <person name="Taghavi S.M."/>
            <person name="Hamidizade M."/>
            <person name="Abachi H."/>
            <person name="Fazliarab A."/>
            <person name="Baeyen S."/>
            <person name="Portier P."/>
            <person name="Van Vaerenbergh J."/>
            <person name="Jacques M.-A."/>
        </authorList>
    </citation>
    <scope>NUCLEOTIDE SEQUENCE [LARGE SCALE GENOMIC DNA]</scope>
    <source>
        <strain evidence="2 3">LMG8786T</strain>
    </source>
</reference>
<protein>
    <submittedName>
        <fullName evidence="2">RES family NAD+ phosphorylase</fullName>
    </submittedName>
</protein>